<dbReference type="RefSeq" id="WP_089809072.1">
    <property type="nucleotide sequence ID" value="NZ_FOYT01000002.1"/>
</dbReference>
<dbReference type="STRING" id="553469.SAMN04487947_3071"/>
<dbReference type="SUPFAM" id="SSF55811">
    <property type="entry name" value="Nudix"/>
    <property type="match status" value="1"/>
</dbReference>
<name>A0A1I6I924_9EURY</name>
<evidence type="ECO:0000259" key="3">
    <source>
        <dbReference type="PROSITE" id="PS51462"/>
    </source>
</evidence>
<reference evidence="5" key="1">
    <citation type="submission" date="2016-10" db="EMBL/GenBank/DDBJ databases">
        <authorList>
            <person name="Varghese N."/>
            <person name="Submissions S."/>
        </authorList>
    </citation>
    <scope>NUCLEOTIDE SEQUENCE [LARGE SCALE GENOMIC DNA]</scope>
    <source>
        <strain evidence="5">CGMCC 1.7736</strain>
    </source>
</reference>
<sequence>MEDYGYVVNVDGAVVRDGEYLFVERGADESHAAGSLAFPGGKLERPPGGEEAIERAVERELAEEVGVEVGSVEYVCSRTFEADDGTPCLNVVTLCEHVGGEAHRGAPEEVAAVRWLTPASLAERDRAPDYLRRDVERIERFRESRTA</sequence>
<keyword evidence="2" id="KW-0378">Hydrolase</keyword>
<keyword evidence="5" id="KW-1185">Reference proteome</keyword>
<dbReference type="InterPro" id="IPR000086">
    <property type="entry name" value="NUDIX_hydrolase_dom"/>
</dbReference>
<evidence type="ECO:0000313" key="5">
    <source>
        <dbReference type="Proteomes" id="UP000198531"/>
    </source>
</evidence>
<gene>
    <name evidence="4" type="ORF">SAMN04487947_3071</name>
</gene>
<dbReference type="InterPro" id="IPR015797">
    <property type="entry name" value="NUDIX_hydrolase-like_dom_sf"/>
</dbReference>
<proteinExistence type="predicted"/>
<feature type="domain" description="Nudix hydrolase" evidence="3">
    <location>
        <begin position="5"/>
        <end position="140"/>
    </location>
</feature>
<dbReference type="PANTHER" id="PTHR43046">
    <property type="entry name" value="GDP-MANNOSE MANNOSYL HYDROLASE"/>
    <property type="match status" value="1"/>
</dbReference>
<dbReference type="AlphaFoldDB" id="A0A1I6I924"/>
<evidence type="ECO:0000256" key="2">
    <source>
        <dbReference type="ARBA" id="ARBA00022801"/>
    </source>
</evidence>
<dbReference type="OrthoDB" id="339240at2157"/>
<evidence type="ECO:0000313" key="4">
    <source>
        <dbReference type="EMBL" id="SFR63159.1"/>
    </source>
</evidence>
<dbReference type="Proteomes" id="UP000198531">
    <property type="component" value="Unassembled WGS sequence"/>
</dbReference>
<evidence type="ECO:0000256" key="1">
    <source>
        <dbReference type="ARBA" id="ARBA00001946"/>
    </source>
</evidence>
<dbReference type="PROSITE" id="PS51462">
    <property type="entry name" value="NUDIX"/>
    <property type="match status" value="1"/>
</dbReference>
<dbReference type="EMBL" id="FOYT01000002">
    <property type="protein sequence ID" value="SFR63159.1"/>
    <property type="molecule type" value="Genomic_DNA"/>
</dbReference>
<dbReference type="GO" id="GO:0016787">
    <property type="term" value="F:hydrolase activity"/>
    <property type="evidence" value="ECO:0007669"/>
    <property type="project" value="UniProtKB-KW"/>
</dbReference>
<dbReference type="PANTHER" id="PTHR43046:SF14">
    <property type="entry name" value="MUTT_NUDIX FAMILY PROTEIN"/>
    <property type="match status" value="1"/>
</dbReference>
<protein>
    <submittedName>
        <fullName evidence="4">8-oxo-dGTP diphosphatase</fullName>
    </submittedName>
</protein>
<comment type="cofactor">
    <cofactor evidence="1">
        <name>Mg(2+)</name>
        <dbReference type="ChEBI" id="CHEBI:18420"/>
    </cofactor>
</comment>
<dbReference type="Pfam" id="PF00293">
    <property type="entry name" value="NUDIX"/>
    <property type="match status" value="1"/>
</dbReference>
<dbReference type="Gene3D" id="3.90.79.10">
    <property type="entry name" value="Nucleoside Triphosphate Pyrophosphohydrolase"/>
    <property type="match status" value="1"/>
</dbReference>
<organism evidence="4 5">
    <name type="scientific">Halogeometricum rufum</name>
    <dbReference type="NCBI Taxonomy" id="553469"/>
    <lineage>
        <taxon>Archaea</taxon>
        <taxon>Methanobacteriati</taxon>
        <taxon>Methanobacteriota</taxon>
        <taxon>Stenosarchaea group</taxon>
        <taxon>Halobacteria</taxon>
        <taxon>Halobacteriales</taxon>
        <taxon>Haloferacaceae</taxon>
        <taxon>Halogeometricum</taxon>
    </lineage>
</organism>
<accession>A0A1I6I924</accession>